<dbReference type="Proteomes" id="UP001303373">
    <property type="component" value="Chromosome 5"/>
</dbReference>
<feature type="compositionally biased region" description="Basic and acidic residues" evidence="1">
    <location>
        <begin position="22"/>
        <end position="35"/>
    </location>
</feature>
<feature type="region of interest" description="Disordered" evidence="1">
    <location>
        <begin position="1"/>
        <end position="35"/>
    </location>
</feature>
<gene>
    <name evidence="2" type="ORF">R9X50_00372800</name>
</gene>
<feature type="region of interest" description="Disordered" evidence="1">
    <location>
        <begin position="214"/>
        <end position="287"/>
    </location>
</feature>
<feature type="compositionally biased region" description="Basic and acidic residues" evidence="1">
    <location>
        <begin position="232"/>
        <end position="250"/>
    </location>
</feature>
<dbReference type="Pfam" id="PF15375">
    <property type="entry name" value="FSAF1"/>
    <property type="match status" value="1"/>
</dbReference>
<keyword evidence="3" id="KW-1185">Reference proteome</keyword>
<feature type="region of interest" description="Disordered" evidence="1">
    <location>
        <begin position="160"/>
        <end position="179"/>
    </location>
</feature>
<protein>
    <recommendedName>
        <fullName evidence="4">Protein FAF1</fullName>
    </recommendedName>
</protein>
<proteinExistence type="predicted"/>
<dbReference type="PANTHER" id="PTHR28096">
    <property type="entry name" value="PROTEIN FAF1"/>
    <property type="match status" value="1"/>
</dbReference>
<feature type="compositionally biased region" description="Acidic residues" evidence="1">
    <location>
        <begin position="62"/>
        <end position="73"/>
    </location>
</feature>
<feature type="region of interest" description="Disordered" evidence="1">
    <location>
        <begin position="47"/>
        <end position="142"/>
    </location>
</feature>
<dbReference type="EMBL" id="CP138584">
    <property type="protein sequence ID" value="WPH00894.1"/>
    <property type="molecule type" value="Genomic_DNA"/>
</dbReference>
<feature type="compositionally biased region" description="Basic residues" evidence="1">
    <location>
        <begin position="1"/>
        <end position="21"/>
    </location>
</feature>
<reference evidence="2 3" key="1">
    <citation type="submission" date="2023-11" db="EMBL/GenBank/DDBJ databases">
        <title>An acidophilic fungus is an integral part of prey digestion in a carnivorous sundew plant.</title>
        <authorList>
            <person name="Tsai I.J."/>
        </authorList>
    </citation>
    <scope>NUCLEOTIDE SEQUENCE [LARGE SCALE GENOMIC DNA]</scope>
    <source>
        <strain evidence="2">169a</strain>
    </source>
</reference>
<dbReference type="InterPro" id="IPR053030">
    <property type="entry name" value="Ribosomal_biogenesis_FAF1-like"/>
</dbReference>
<evidence type="ECO:0000313" key="3">
    <source>
        <dbReference type="Proteomes" id="UP001303373"/>
    </source>
</evidence>
<accession>A0AAQ3M3Z2</accession>
<evidence type="ECO:0000313" key="2">
    <source>
        <dbReference type="EMBL" id="WPH00894.1"/>
    </source>
</evidence>
<dbReference type="AlphaFoldDB" id="A0AAQ3M3Z2"/>
<dbReference type="InterPro" id="IPR027973">
    <property type="entry name" value="FSAF1-like"/>
</dbReference>
<feature type="compositionally biased region" description="Low complexity" evidence="1">
    <location>
        <begin position="112"/>
        <end position="123"/>
    </location>
</feature>
<feature type="compositionally biased region" description="Basic and acidic residues" evidence="1">
    <location>
        <begin position="266"/>
        <end position="277"/>
    </location>
</feature>
<sequence>MAVSLGKRKRPEPKKVVAKKTAKAEKSESDSDDDIRARFQRAFEARFKPLETPKVPVRQDASGDESDEAEVQADSDWSGISDEEDAVEVVEHGPGIELDREEQKREMKAFMSSKPPSSKESISNIFKAKSKPTEDEAGESDNLKHDLALQRLLKESHLLDPTTFGTAQSTNEPSGKSRLKALNLRLEDLGAKKGIMDQAKMPLSHLRGIKAKAISRESKRRKEAAENGIILERAKGTMKGKPERKRERGVDGPGVGKFRGGTLSLSKKDVRAIEGPKKSGFGKGKRR</sequence>
<feature type="compositionally biased region" description="Polar residues" evidence="1">
    <location>
        <begin position="163"/>
        <end position="174"/>
    </location>
</feature>
<evidence type="ECO:0008006" key="4">
    <source>
        <dbReference type="Google" id="ProtNLM"/>
    </source>
</evidence>
<dbReference type="GO" id="GO:0000462">
    <property type="term" value="P:maturation of SSU-rRNA from tricistronic rRNA transcript (SSU-rRNA, 5.8S rRNA, LSU-rRNA)"/>
    <property type="evidence" value="ECO:0007669"/>
    <property type="project" value="TreeGrafter"/>
</dbReference>
<feature type="compositionally biased region" description="Basic and acidic residues" evidence="1">
    <location>
        <begin position="97"/>
        <end position="108"/>
    </location>
</feature>
<dbReference type="GO" id="GO:0005730">
    <property type="term" value="C:nucleolus"/>
    <property type="evidence" value="ECO:0007669"/>
    <property type="project" value="TreeGrafter"/>
</dbReference>
<organism evidence="2 3">
    <name type="scientific">Acrodontium crateriforme</name>
    <dbReference type="NCBI Taxonomy" id="150365"/>
    <lineage>
        <taxon>Eukaryota</taxon>
        <taxon>Fungi</taxon>
        <taxon>Dikarya</taxon>
        <taxon>Ascomycota</taxon>
        <taxon>Pezizomycotina</taxon>
        <taxon>Dothideomycetes</taxon>
        <taxon>Dothideomycetidae</taxon>
        <taxon>Mycosphaerellales</taxon>
        <taxon>Teratosphaeriaceae</taxon>
        <taxon>Acrodontium</taxon>
    </lineage>
</organism>
<evidence type="ECO:0000256" key="1">
    <source>
        <dbReference type="SAM" id="MobiDB-lite"/>
    </source>
</evidence>
<name>A0AAQ3M3Z2_9PEZI</name>
<dbReference type="PANTHER" id="PTHR28096:SF1">
    <property type="entry name" value="PROTEIN FAF1"/>
    <property type="match status" value="1"/>
</dbReference>